<evidence type="ECO:0000256" key="3">
    <source>
        <dbReference type="SAM" id="MobiDB-lite"/>
    </source>
</evidence>
<proteinExistence type="predicted"/>
<name>A0A813DHI9_POLGL</name>
<dbReference type="AlphaFoldDB" id="A0A813DHI9"/>
<dbReference type="PANTHER" id="PTHR24189">
    <property type="entry name" value="MYOTROPHIN"/>
    <property type="match status" value="1"/>
</dbReference>
<gene>
    <name evidence="4" type="ORF">PGLA1383_LOCUS4385</name>
</gene>
<dbReference type="Gene3D" id="1.25.40.20">
    <property type="entry name" value="Ankyrin repeat-containing domain"/>
    <property type="match status" value="2"/>
</dbReference>
<dbReference type="InterPro" id="IPR050745">
    <property type="entry name" value="Multifunctional_regulatory"/>
</dbReference>
<evidence type="ECO:0000256" key="1">
    <source>
        <dbReference type="ARBA" id="ARBA00022737"/>
    </source>
</evidence>
<feature type="region of interest" description="Disordered" evidence="3">
    <location>
        <begin position="559"/>
        <end position="623"/>
    </location>
</feature>
<reference evidence="4" key="1">
    <citation type="submission" date="2021-02" db="EMBL/GenBank/DDBJ databases">
        <authorList>
            <person name="Dougan E. K."/>
            <person name="Rhodes N."/>
            <person name="Thang M."/>
            <person name="Chan C."/>
        </authorList>
    </citation>
    <scope>NUCLEOTIDE SEQUENCE</scope>
</reference>
<dbReference type="EMBL" id="CAJNNV010001648">
    <property type="protein sequence ID" value="CAE8585477.1"/>
    <property type="molecule type" value="Genomic_DNA"/>
</dbReference>
<keyword evidence="2" id="KW-0040">ANK repeat</keyword>
<protein>
    <submittedName>
        <fullName evidence="4">Uncharacterized protein</fullName>
    </submittedName>
</protein>
<feature type="non-terminal residue" evidence="4">
    <location>
        <position position="918"/>
    </location>
</feature>
<dbReference type="SUPFAM" id="SSF48403">
    <property type="entry name" value="Ankyrin repeat"/>
    <property type="match status" value="2"/>
</dbReference>
<dbReference type="PANTHER" id="PTHR24189:SF50">
    <property type="entry name" value="ANKYRIN REPEAT AND SOCS BOX PROTEIN 2"/>
    <property type="match status" value="1"/>
</dbReference>
<evidence type="ECO:0000256" key="2">
    <source>
        <dbReference type="ARBA" id="ARBA00023043"/>
    </source>
</evidence>
<dbReference type="InterPro" id="IPR036770">
    <property type="entry name" value="Ankyrin_rpt-contain_sf"/>
</dbReference>
<accession>A0A813DHI9</accession>
<sequence>ENAPAGPRSGFNSTVEQDCPRSPICTPAKCMPCQWNEDNPPGAPRPAFNLTVKQDDIAEAVAANDLPLLTWALLRGGAGDLLFEAARCQHLGALDMVLRHALPEDLARNGRQALDLALMGCMKADDLGYQMAELLLQIGAPPDGVGKESPEHTKQKPLPPLPLFRAAKLQRSVAVELLLAYGANPNRIDVASGQTPLQAVCVLSQATTLLDGMTPPTPRSSRESTAKSDLLIDSWFSPPFPFEDANVEGERVAEALLRHGAKPSECGVLGRTPRELLALHETRLRGKLWRAERWHAQRPLQLVCASAHHQRAVNSKIGDQRVGTMFECDDLMFSIVTTFLCRFYSGFVLRRGVAKLLRSMVGFGVSPVLHPTLQLLDQLCRLVESVLPSPQLLYRSAGPGRMDQTMALNAESKCRFPDQLCRLVESGPGEGFPDQLCRLVESGFEDGAAVLVEKLTPALFFVSLSDWAPATEQLDGFPVEGSIDRGMVGHHEALKVDQDQALSSDLHTKVLTATKITVPKITSLHAFKAHAFTIKGWNEENPPAAPRMQAFNLTIKQDRPRSPICTPSQRKPCRWNEENPPAAPRMPAFSLTGKQDRPRSPICTPTKRMPCRWNEENPPAAPRPAFDLTDKQDDIAEAIAANDLPLLTWALLRGGAGDLLFTATRCQHLSALDMVLRHALPGDLARNGRQALDLALMGCMKADDLGYQMAELLLQFGAPPDEVVKESPEHTMQKPLPPLPLFRAAKLQRSVAVELLLAYGANPNRVDVASGQTPLQAVCALSQATTLLDRMPPPTPRSSRESTAKSDGLSDSWLPPPFPFDDANVEGERVAEALLRHGAKPSECGVLGRTPRELLALHETRLRGKLWRAERWHAQRPLQLACASAHHQRAVNGKIGDQRVGTMFECDDLMFSIVTTFL</sequence>
<feature type="region of interest" description="Disordered" evidence="3">
    <location>
        <begin position="787"/>
        <end position="818"/>
    </location>
</feature>
<comment type="caution">
    <text evidence="4">The sequence shown here is derived from an EMBL/GenBank/DDBJ whole genome shotgun (WGS) entry which is preliminary data.</text>
</comment>
<keyword evidence="1" id="KW-0677">Repeat</keyword>
<keyword evidence="5" id="KW-1185">Reference proteome</keyword>
<evidence type="ECO:0000313" key="5">
    <source>
        <dbReference type="Proteomes" id="UP000654075"/>
    </source>
</evidence>
<dbReference type="Proteomes" id="UP000654075">
    <property type="component" value="Unassembled WGS sequence"/>
</dbReference>
<evidence type="ECO:0000313" key="4">
    <source>
        <dbReference type="EMBL" id="CAE8585477.1"/>
    </source>
</evidence>
<organism evidence="4 5">
    <name type="scientific">Polarella glacialis</name>
    <name type="common">Dinoflagellate</name>
    <dbReference type="NCBI Taxonomy" id="89957"/>
    <lineage>
        <taxon>Eukaryota</taxon>
        <taxon>Sar</taxon>
        <taxon>Alveolata</taxon>
        <taxon>Dinophyceae</taxon>
        <taxon>Suessiales</taxon>
        <taxon>Suessiaceae</taxon>
        <taxon>Polarella</taxon>
    </lineage>
</organism>